<gene>
    <name evidence="4" type="primary">LOC127749498</name>
</gene>
<dbReference type="Gene3D" id="3.80.10.10">
    <property type="entry name" value="Ribonuclease Inhibitor"/>
    <property type="match status" value="1"/>
</dbReference>
<dbReference type="Proteomes" id="UP000504606">
    <property type="component" value="Unplaced"/>
</dbReference>
<dbReference type="SUPFAM" id="SSF81383">
    <property type="entry name" value="F-box domain"/>
    <property type="match status" value="1"/>
</dbReference>
<dbReference type="InterPro" id="IPR032675">
    <property type="entry name" value="LRR_dom_sf"/>
</dbReference>
<proteinExistence type="predicted"/>
<protein>
    <submittedName>
        <fullName evidence="4">Uncharacterized protein LOC127749498</fullName>
    </submittedName>
</protein>
<reference evidence="4" key="1">
    <citation type="submission" date="2025-08" db="UniProtKB">
        <authorList>
            <consortium name="RefSeq"/>
        </authorList>
    </citation>
    <scope>IDENTIFICATION</scope>
    <source>
        <tissue evidence="4">Whole organism</tissue>
    </source>
</reference>
<accession>A0A9C6U693</accession>
<evidence type="ECO:0000313" key="3">
    <source>
        <dbReference type="Proteomes" id="UP000504606"/>
    </source>
</evidence>
<dbReference type="InterPro" id="IPR001810">
    <property type="entry name" value="F-box_dom"/>
</dbReference>
<name>A0A9C6U693_FRAOC</name>
<dbReference type="SMART" id="SM00256">
    <property type="entry name" value="FBOX"/>
    <property type="match status" value="1"/>
</dbReference>
<feature type="region of interest" description="Disordered" evidence="1">
    <location>
        <begin position="378"/>
        <end position="401"/>
    </location>
</feature>
<organism evidence="3 4">
    <name type="scientific">Frankliniella occidentalis</name>
    <name type="common">Western flower thrips</name>
    <name type="synonym">Euthrips occidentalis</name>
    <dbReference type="NCBI Taxonomy" id="133901"/>
    <lineage>
        <taxon>Eukaryota</taxon>
        <taxon>Metazoa</taxon>
        <taxon>Ecdysozoa</taxon>
        <taxon>Arthropoda</taxon>
        <taxon>Hexapoda</taxon>
        <taxon>Insecta</taxon>
        <taxon>Pterygota</taxon>
        <taxon>Neoptera</taxon>
        <taxon>Paraneoptera</taxon>
        <taxon>Thysanoptera</taxon>
        <taxon>Terebrantia</taxon>
        <taxon>Thripoidea</taxon>
        <taxon>Thripidae</taxon>
        <taxon>Frankliniella</taxon>
    </lineage>
</organism>
<evidence type="ECO:0000259" key="2">
    <source>
        <dbReference type="PROSITE" id="PS50181"/>
    </source>
</evidence>
<evidence type="ECO:0000256" key="1">
    <source>
        <dbReference type="SAM" id="MobiDB-lite"/>
    </source>
</evidence>
<dbReference type="KEGG" id="foc:127749498"/>
<keyword evidence="3" id="KW-1185">Reference proteome</keyword>
<dbReference type="PROSITE" id="PS50181">
    <property type="entry name" value="FBOX"/>
    <property type="match status" value="1"/>
</dbReference>
<feature type="compositionally biased region" description="Basic and acidic residues" evidence="1">
    <location>
        <begin position="388"/>
        <end position="401"/>
    </location>
</feature>
<dbReference type="Pfam" id="PF12937">
    <property type="entry name" value="F-box-like"/>
    <property type="match status" value="1"/>
</dbReference>
<dbReference type="RefSeq" id="XP_052123759.1">
    <property type="nucleotide sequence ID" value="XM_052267799.1"/>
</dbReference>
<dbReference type="InterPro" id="IPR036047">
    <property type="entry name" value="F-box-like_dom_sf"/>
</dbReference>
<feature type="domain" description="F-box" evidence="2">
    <location>
        <begin position="1"/>
        <end position="44"/>
    </location>
</feature>
<sequence>MEQLPNDLLLTVMEYLRTEDLFACRLVCKKLGALALHPGVWRRQRCSSGRAGTGDKAVCRVLRLAPRLNKLTLRLEGRSHHVSYDRTKCAVRELELEMNASSAVLANLMIRNQEALGRLRRVALTLCDVVKAETGALCLTLATSSVLKKLEIKCYSYPPRLPFADGLSCTVHTPSLEYFQCSFQLASEGFINFVLAGHASTLKVVDLGDKDRMTARSSSTASLLAGVAHLQQLTCPLLPSMEDLAASASLTNLTLYVSSAMKQVAPAAANFLRRARHLRDVTLCYRSDDRYPADVGVDLVGALAGTGQNGVQVLNIENTIWPDDDDDGEGEGERVPYPYLEPLARALPSMPALSSLSVDVFGVPEELLEAISPDTAPALDTLRLTPEGPDRGGDRDQPECAHGWRHEDSVEKFLALNPKIKLSIRCERMSCYSEKYSKWKCQSCKQGCHMQHYRNSKTYLYCWARMFPDSELSSSNVQ</sequence>
<evidence type="ECO:0000313" key="4">
    <source>
        <dbReference type="RefSeq" id="XP_052123759.1"/>
    </source>
</evidence>
<dbReference type="AlphaFoldDB" id="A0A9C6U693"/>
<dbReference type="GeneID" id="127749498"/>